<name>A0A512NEH4_9HYPH</name>
<accession>A0A512NEH4</accession>
<evidence type="ECO:0000256" key="1">
    <source>
        <dbReference type="SAM" id="MobiDB-lite"/>
    </source>
</evidence>
<protein>
    <submittedName>
        <fullName evidence="2">Uncharacterized protein</fullName>
    </submittedName>
</protein>
<dbReference type="Proteomes" id="UP000321058">
    <property type="component" value="Unassembled WGS sequence"/>
</dbReference>
<dbReference type="AlphaFoldDB" id="A0A512NEH4"/>
<keyword evidence="3" id="KW-1185">Reference proteome</keyword>
<dbReference type="RefSeq" id="WP_170303269.1">
    <property type="nucleotide sequence ID" value="NZ_BKAJ01000077.1"/>
</dbReference>
<feature type="compositionally biased region" description="Basic residues" evidence="1">
    <location>
        <begin position="46"/>
        <end position="61"/>
    </location>
</feature>
<sequence length="61" mass="6933">MNHAQASPQKLENEYAPDAWERFERLVKPAAKIGHMPHATPPQLKRAVKKSTSKKAEKRAK</sequence>
<evidence type="ECO:0000313" key="2">
    <source>
        <dbReference type="EMBL" id="GEP57334.1"/>
    </source>
</evidence>
<reference evidence="2 3" key="1">
    <citation type="submission" date="2019-07" db="EMBL/GenBank/DDBJ databases">
        <title>Whole genome shotgun sequence of Reyranella soli NBRC 108950.</title>
        <authorList>
            <person name="Hosoyama A."/>
            <person name="Uohara A."/>
            <person name="Ohji S."/>
            <person name="Ichikawa N."/>
        </authorList>
    </citation>
    <scope>NUCLEOTIDE SEQUENCE [LARGE SCALE GENOMIC DNA]</scope>
    <source>
        <strain evidence="2 3">NBRC 108950</strain>
    </source>
</reference>
<proteinExistence type="predicted"/>
<gene>
    <name evidence="2" type="ORF">RSO01_45000</name>
</gene>
<feature type="region of interest" description="Disordered" evidence="1">
    <location>
        <begin position="31"/>
        <end position="61"/>
    </location>
</feature>
<dbReference type="EMBL" id="BKAJ01000077">
    <property type="protein sequence ID" value="GEP57334.1"/>
    <property type="molecule type" value="Genomic_DNA"/>
</dbReference>
<organism evidence="2 3">
    <name type="scientific">Reyranella soli</name>
    <dbReference type="NCBI Taxonomy" id="1230389"/>
    <lineage>
        <taxon>Bacteria</taxon>
        <taxon>Pseudomonadati</taxon>
        <taxon>Pseudomonadota</taxon>
        <taxon>Alphaproteobacteria</taxon>
        <taxon>Hyphomicrobiales</taxon>
        <taxon>Reyranellaceae</taxon>
        <taxon>Reyranella</taxon>
    </lineage>
</organism>
<evidence type="ECO:0000313" key="3">
    <source>
        <dbReference type="Proteomes" id="UP000321058"/>
    </source>
</evidence>
<comment type="caution">
    <text evidence="2">The sequence shown here is derived from an EMBL/GenBank/DDBJ whole genome shotgun (WGS) entry which is preliminary data.</text>
</comment>